<comment type="caution">
    <text evidence="4">The sequence shown here is derived from an EMBL/GenBank/DDBJ whole genome shotgun (WGS) entry which is preliminary data.</text>
</comment>
<keyword evidence="3" id="KW-1133">Transmembrane helix</keyword>
<dbReference type="GO" id="GO:0043386">
    <property type="term" value="P:mycotoxin biosynthetic process"/>
    <property type="evidence" value="ECO:0007669"/>
    <property type="project" value="InterPro"/>
</dbReference>
<organism evidence="4 5">
    <name type="scientific">Suillus placidus</name>
    <dbReference type="NCBI Taxonomy" id="48579"/>
    <lineage>
        <taxon>Eukaryota</taxon>
        <taxon>Fungi</taxon>
        <taxon>Dikarya</taxon>
        <taxon>Basidiomycota</taxon>
        <taxon>Agaricomycotina</taxon>
        <taxon>Agaricomycetes</taxon>
        <taxon>Agaricomycetidae</taxon>
        <taxon>Boletales</taxon>
        <taxon>Suillineae</taxon>
        <taxon>Suillaceae</taxon>
        <taxon>Suillus</taxon>
    </lineage>
</organism>
<reference evidence="4" key="1">
    <citation type="journal article" date="2020" name="New Phytol.">
        <title>Comparative genomics reveals dynamic genome evolution in host specialist ectomycorrhizal fungi.</title>
        <authorList>
            <person name="Lofgren L.A."/>
            <person name="Nguyen N.H."/>
            <person name="Vilgalys R."/>
            <person name="Ruytinx J."/>
            <person name="Liao H.L."/>
            <person name="Branco S."/>
            <person name="Kuo A."/>
            <person name="LaButti K."/>
            <person name="Lipzen A."/>
            <person name="Andreopoulos W."/>
            <person name="Pangilinan J."/>
            <person name="Riley R."/>
            <person name="Hundley H."/>
            <person name="Na H."/>
            <person name="Barry K."/>
            <person name="Grigoriev I.V."/>
            <person name="Stajich J.E."/>
            <person name="Kennedy P.G."/>
        </authorList>
    </citation>
    <scope>NUCLEOTIDE SEQUENCE</scope>
    <source>
        <strain evidence="4">DOB743</strain>
    </source>
</reference>
<evidence type="ECO:0000256" key="3">
    <source>
        <dbReference type="SAM" id="Phobius"/>
    </source>
</evidence>
<dbReference type="PANTHER" id="PTHR33365:SF4">
    <property type="entry name" value="CYCLOCHLOROTINE BIOSYNTHESIS PROTEIN O"/>
    <property type="match status" value="1"/>
</dbReference>
<proteinExistence type="inferred from homology"/>
<comment type="similarity">
    <text evidence="2">Belongs to the ustYa family.</text>
</comment>
<keyword evidence="3" id="KW-0812">Transmembrane</keyword>
<dbReference type="EMBL" id="JABBWD010000076">
    <property type="protein sequence ID" value="KAG1768888.1"/>
    <property type="molecule type" value="Genomic_DNA"/>
</dbReference>
<name>A0A9P6ZK50_9AGAM</name>
<protein>
    <recommendedName>
        <fullName evidence="6">Tat pathway signal sequence</fullName>
    </recommendedName>
</protein>
<feature type="transmembrane region" description="Helical" evidence="3">
    <location>
        <begin position="40"/>
        <end position="61"/>
    </location>
</feature>
<keyword evidence="3" id="KW-0472">Membrane</keyword>
<accession>A0A9P6ZK50</accession>
<dbReference type="PANTHER" id="PTHR33365">
    <property type="entry name" value="YALI0B05434P"/>
    <property type="match status" value="1"/>
</dbReference>
<evidence type="ECO:0000256" key="1">
    <source>
        <dbReference type="ARBA" id="ARBA00004685"/>
    </source>
</evidence>
<dbReference type="Pfam" id="PF11807">
    <property type="entry name" value="UstYa"/>
    <property type="match status" value="1"/>
</dbReference>
<dbReference type="InterPro" id="IPR021765">
    <property type="entry name" value="UstYa-like"/>
</dbReference>
<evidence type="ECO:0008006" key="6">
    <source>
        <dbReference type="Google" id="ProtNLM"/>
    </source>
</evidence>
<dbReference type="AlphaFoldDB" id="A0A9P6ZK50"/>
<dbReference type="Proteomes" id="UP000714275">
    <property type="component" value="Unassembled WGS sequence"/>
</dbReference>
<comment type="pathway">
    <text evidence="1">Mycotoxin biosynthesis.</text>
</comment>
<evidence type="ECO:0000313" key="4">
    <source>
        <dbReference type="EMBL" id="KAG1768888.1"/>
    </source>
</evidence>
<evidence type="ECO:0000256" key="2">
    <source>
        <dbReference type="ARBA" id="ARBA00035112"/>
    </source>
</evidence>
<gene>
    <name evidence="4" type="ORF">EV702DRAFT_711804</name>
</gene>
<keyword evidence="5" id="KW-1185">Reference proteome</keyword>
<sequence length="267" mass="30891">MGKEYSAQYSPVNSVHDEDEKLLHRGTETRPHSKSRFLRVSLWLIHGVLISVTLLFFTLWARAPSKDDILLYSPANEAIESIGIVRFNGSWDRRSVYRDSPSPDLEAAWNRVTADGRLMAMTLEQLLKTGEEPAPFMIRYPEEYGGNYMASVEVIHQLHCINMVRQSSWSDRYLGDDPDFVRSPDGWRIHLDHCVEILRQVIMCHSDVTIVTYDWVDGLDDPYPNFNVPHQCRDLEKILDWVDGRRVYVPQSKMIRQEGNVDLAFPP</sequence>
<dbReference type="OrthoDB" id="3687641at2759"/>
<evidence type="ECO:0000313" key="5">
    <source>
        <dbReference type="Proteomes" id="UP000714275"/>
    </source>
</evidence>